<proteinExistence type="inferred from homology"/>
<evidence type="ECO:0000256" key="10">
    <source>
        <dbReference type="SAM" id="Coils"/>
    </source>
</evidence>
<dbReference type="Pfam" id="PF04153">
    <property type="entry name" value="NOT2_3_5_C"/>
    <property type="match status" value="1"/>
</dbReference>
<feature type="compositionally biased region" description="Low complexity" evidence="11">
    <location>
        <begin position="296"/>
        <end position="310"/>
    </location>
</feature>
<comment type="subcellular location">
    <subcellularLocation>
        <location evidence="2">Cytoplasm</location>
    </subcellularLocation>
    <subcellularLocation>
        <location evidence="1">Nucleus</location>
    </subcellularLocation>
</comment>
<comment type="similarity">
    <text evidence="3">Belongs to the CNOT2/3/5 family.</text>
</comment>
<feature type="compositionally biased region" description="Polar residues" evidence="11">
    <location>
        <begin position="372"/>
        <end position="382"/>
    </location>
</feature>
<dbReference type="GO" id="GO:0005737">
    <property type="term" value="C:cytoplasm"/>
    <property type="evidence" value="ECO:0007669"/>
    <property type="project" value="UniProtKB-SubCell"/>
</dbReference>
<dbReference type="EMBL" id="JAAPAO010000619">
    <property type="protein sequence ID" value="KAF4656097.1"/>
    <property type="molecule type" value="Genomic_DNA"/>
</dbReference>
<organism evidence="14 15">
    <name type="scientific">Perkinsus chesapeaki</name>
    <name type="common">Clam parasite</name>
    <name type="synonym">Perkinsus andrewsi</name>
    <dbReference type="NCBI Taxonomy" id="330153"/>
    <lineage>
        <taxon>Eukaryota</taxon>
        <taxon>Sar</taxon>
        <taxon>Alveolata</taxon>
        <taxon>Perkinsozoa</taxon>
        <taxon>Perkinsea</taxon>
        <taxon>Perkinsida</taxon>
        <taxon>Perkinsidae</taxon>
        <taxon>Perkinsus</taxon>
    </lineage>
</organism>
<keyword evidence="8" id="KW-0804">Transcription</keyword>
<evidence type="ECO:0000256" key="6">
    <source>
        <dbReference type="ARBA" id="ARBA00022553"/>
    </source>
</evidence>
<dbReference type="GO" id="GO:0006355">
    <property type="term" value="P:regulation of DNA-templated transcription"/>
    <property type="evidence" value="ECO:0007669"/>
    <property type="project" value="InterPro"/>
</dbReference>
<dbReference type="InterPro" id="IPR040168">
    <property type="entry name" value="Not2/3/5"/>
</dbReference>
<sequence length="579" mass="66564">DQLSMSATRKLQATIDVTLKKVDEGIDEFQQVWRKVEESQNQNQREKNQMDLKKEIKKLQRYREEIMKWISGTEVKDKVKLTDTRRKIEVEMERFKEFERESKTKPFSFMGLQAQDKLDPAEQKRMETRGRLEGYVDQLTQQIDEYTAEVEKIMGEGGREKGKKKKSKGAKLSPAESTRVAELKLWIARHQWHQAKLEQLIRKLDNEEDVDYDELEITEQALDYYLEEHENPDYYHDEELYANHNLDDNRINAYTKPIDVEEPAPGEEEPTDTQESQESSDEDKPKKPVKEVPLSAGAKAMQKALAAKAAGHQPPSKSPPMPTLPALPSISPPAPPSPPTVPSYPPPPIEEYDDTPIDSKEEKVEVAEKEPTPTNATSSTLPISPPQAATPLSSASSSTSQIRGGNHVDQENTPRQTAPVDPAMEVLLRSFENRPMPTDLCTTEESYIPPNPIPSSAARKSPYPQRSVEAVDSEAVFQKLPFDTLMFVFYYRPGTYAQYLAARELKRMSWRFHSRYGTWFKRHSEPSVVNPKFEYGTYVYFDCYADEWAQKIKKDFQFDYCHLEDELPVAPRRDDNRTH</sequence>
<dbReference type="GO" id="GO:0030015">
    <property type="term" value="C:CCR4-NOT core complex"/>
    <property type="evidence" value="ECO:0007669"/>
    <property type="project" value="InterPro"/>
</dbReference>
<dbReference type="AlphaFoldDB" id="A0A7J6LA43"/>
<feature type="coiled-coil region" evidence="10">
    <location>
        <begin position="36"/>
        <end position="101"/>
    </location>
</feature>
<evidence type="ECO:0000259" key="12">
    <source>
        <dbReference type="Pfam" id="PF04065"/>
    </source>
</evidence>
<feature type="non-terminal residue" evidence="14">
    <location>
        <position position="579"/>
    </location>
</feature>
<feature type="domain" description="NOT2/NOT3/NOT5 C-terminal" evidence="13">
    <location>
        <begin position="447"/>
        <end position="563"/>
    </location>
</feature>
<evidence type="ECO:0000256" key="7">
    <source>
        <dbReference type="ARBA" id="ARBA00023015"/>
    </source>
</evidence>
<comment type="caution">
    <text evidence="14">The sequence shown here is derived from an EMBL/GenBank/DDBJ whole genome shotgun (WGS) entry which is preliminary data.</text>
</comment>
<feature type="compositionally biased region" description="Acidic residues" evidence="11">
    <location>
        <begin position="260"/>
        <end position="272"/>
    </location>
</feature>
<dbReference type="OrthoDB" id="293823at2759"/>
<feature type="compositionally biased region" description="Basic and acidic residues" evidence="11">
    <location>
        <begin position="357"/>
        <end position="371"/>
    </location>
</feature>
<dbReference type="Pfam" id="PF04065">
    <property type="entry name" value="Not3"/>
    <property type="match status" value="1"/>
</dbReference>
<accession>A0A7J6LA43</accession>
<keyword evidence="4" id="KW-0963">Cytoplasm</keyword>
<keyword evidence="5" id="KW-0678">Repressor</keyword>
<feature type="region of interest" description="Disordered" evidence="11">
    <location>
        <begin position="155"/>
        <end position="174"/>
    </location>
</feature>
<evidence type="ECO:0000256" key="2">
    <source>
        <dbReference type="ARBA" id="ARBA00004496"/>
    </source>
</evidence>
<keyword evidence="15" id="KW-1185">Reference proteome</keyword>
<evidence type="ECO:0000256" key="11">
    <source>
        <dbReference type="SAM" id="MobiDB-lite"/>
    </source>
</evidence>
<dbReference type="Proteomes" id="UP000591131">
    <property type="component" value="Unassembled WGS sequence"/>
</dbReference>
<feature type="compositionally biased region" description="Pro residues" evidence="11">
    <location>
        <begin position="316"/>
        <end position="349"/>
    </location>
</feature>
<dbReference type="InterPro" id="IPR012270">
    <property type="entry name" value="CCR4-NOT_su3/5"/>
</dbReference>
<evidence type="ECO:0000256" key="9">
    <source>
        <dbReference type="ARBA" id="ARBA00023242"/>
    </source>
</evidence>
<dbReference type="Gene3D" id="2.30.30.1020">
    <property type="entry name" value="CCR4-NOT complex subunit 2/3/5, C-terminal domain"/>
    <property type="match status" value="1"/>
</dbReference>
<evidence type="ECO:0000256" key="3">
    <source>
        <dbReference type="ARBA" id="ARBA00007682"/>
    </source>
</evidence>
<evidence type="ECO:0000259" key="13">
    <source>
        <dbReference type="Pfam" id="PF04153"/>
    </source>
</evidence>
<dbReference type="GO" id="GO:0005634">
    <property type="term" value="C:nucleus"/>
    <property type="evidence" value="ECO:0007669"/>
    <property type="project" value="UniProtKB-SubCell"/>
</dbReference>
<feature type="domain" description="CCR4-Not complex component Not N-terminal" evidence="12">
    <location>
        <begin position="8"/>
        <end position="246"/>
    </location>
</feature>
<reference evidence="14 15" key="1">
    <citation type="submission" date="2020-04" db="EMBL/GenBank/DDBJ databases">
        <title>Perkinsus chesapeaki whole genome sequence.</title>
        <authorList>
            <person name="Bogema D.R."/>
        </authorList>
    </citation>
    <scope>NUCLEOTIDE SEQUENCE [LARGE SCALE GENOMIC DNA]</scope>
    <source>
        <strain evidence="14">ATCC PRA-425</strain>
    </source>
</reference>
<keyword evidence="9" id="KW-0539">Nucleus</keyword>
<feature type="region of interest" description="Disordered" evidence="11">
    <location>
        <begin position="260"/>
        <end position="421"/>
    </location>
</feature>
<keyword evidence="7" id="KW-0805">Transcription regulation</keyword>
<dbReference type="PIRSF" id="PIRSF005290">
    <property type="entry name" value="NOT_su_3_5"/>
    <property type="match status" value="1"/>
</dbReference>
<evidence type="ECO:0000256" key="5">
    <source>
        <dbReference type="ARBA" id="ARBA00022491"/>
    </source>
</evidence>
<evidence type="ECO:0000313" key="15">
    <source>
        <dbReference type="Proteomes" id="UP000591131"/>
    </source>
</evidence>
<dbReference type="InterPro" id="IPR007207">
    <property type="entry name" value="Not_N"/>
</dbReference>
<feature type="compositionally biased region" description="Low complexity" evidence="11">
    <location>
        <begin position="386"/>
        <end position="401"/>
    </location>
</feature>
<evidence type="ECO:0000256" key="8">
    <source>
        <dbReference type="ARBA" id="ARBA00023163"/>
    </source>
</evidence>
<name>A0A7J6LA43_PERCH</name>
<dbReference type="InterPro" id="IPR007282">
    <property type="entry name" value="NOT2/3/5_C"/>
</dbReference>
<keyword evidence="10" id="KW-0175">Coiled coil</keyword>
<gene>
    <name evidence="14" type="primary">CNOT3</name>
    <name evidence="14" type="ORF">FOL47_009145</name>
</gene>
<evidence type="ECO:0000256" key="1">
    <source>
        <dbReference type="ARBA" id="ARBA00004123"/>
    </source>
</evidence>
<dbReference type="InterPro" id="IPR038635">
    <property type="entry name" value="CCR4-NOT_su2/3/5_C_sf"/>
</dbReference>
<evidence type="ECO:0000256" key="4">
    <source>
        <dbReference type="ARBA" id="ARBA00022490"/>
    </source>
</evidence>
<keyword evidence="6" id="KW-0597">Phosphoprotein</keyword>
<dbReference type="PANTHER" id="PTHR23326">
    <property type="entry name" value="CCR4 NOT-RELATED"/>
    <property type="match status" value="1"/>
</dbReference>
<evidence type="ECO:0000313" key="14">
    <source>
        <dbReference type="EMBL" id="KAF4656097.1"/>
    </source>
</evidence>
<protein>
    <submittedName>
        <fullName evidence="14">CCR4-NOT transcription complex, subunit 3</fullName>
    </submittedName>
</protein>